<dbReference type="EMBL" id="JAGYWB010000011">
    <property type="protein sequence ID" value="KAI0504955.1"/>
    <property type="molecule type" value="Genomic_DNA"/>
</dbReference>
<evidence type="ECO:0000313" key="2">
    <source>
        <dbReference type="Proteomes" id="UP000829196"/>
    </source>
</evidence>
<accession>A0A8T3B7L7</accession>
<gene>
    <name evidence="1" type="ORF">KFK09_015912</name>
</gene>
<reference evidence="1" key="1">
    <citation type="journal article" date="2022" name="Front. Genet.">
        <title>Chromosome-Scale Assembly of the Dendrobium nobile Genome Provides Insights Into the Molecular Mechanism of the Biosynthesis of the Medicinal Active Ingredient of Dendrobium.</title>
        <authorList>
            <person name="Xu Q."/>
            <person name="Niu S.-C."/>
            <person name="Li K.-L."/>
            <person name="Zheng P.-J."/>
            <person name="Zhang X.-J."/>
            <person name="Jia Y."/>
            <person name="Liu Y."/>
            <person name="Niu Y.-X."/>
            <person name="Yu L.-H."/>
            <person name="Chen D.-F."/>
            <person name="Zhang G.-Q."/>
        </authorList>
    </citation>
    <scope>NUCLEOTIDE SEQUENCE</scope>
    <source>
        <tissue evidence="1">Leaf</tissue>
    </source>
</reference>
<dbReference type="AlphaFoldDB" id="A0A8T3B7L7"/>
<comment type="caution">
    <text evidence="1">The sequence shown here is derived from an EMBL/GenBank/DDBJ whole genome shotgun (WGS) entry which is preliminary data.</text>
</comment>
<evidence type="ECO:0000313" key="1">
    <source>
        <dbReference type="EMBL" id="KAI0504955.1"/>
    </source>
</evidence>
<keyword evidence="2" id="KW-1185">Reference proteome</keyword>
<sequence>MLTRNPPITHVWVAYLSHQQIQRILFGFNLFDKPLSVDTTIVRLPRPSMDLILVDMFYSFESKGRVRANPETRFCLPTRHVGLCLWFDE</sequence>
<protein>
    <submittedName>
        <fullName evidence="1">Uncharacterized protein</fullName>
    </submittedName>
</protein>
<proteinExistence type="predicted"/>
<dbReference type="Proteomes" id="UP000829196">
    <property type="component" value="Unassembled WGS sequence"/>
</dbReference>
<name>A0A8T3B7L7_DENNO</name>
<organism evidence="1 2">
    <name type="scientific">Dendrobium nobile</name>
    <name type="common">Orchid</name>
    <dbReference type="NCBI Taxonomy" id="94219"/>
    <lineage>
        <taxon>Eukaryota</taxon>
        <taxon>Viridiplantae</taxon>
        <taxon>Streptophyta</taxon>
        <taxon>Embryophyta</taxon>
        <taxon>Tracheophyta</taxon>
        <taxon>Spermatophyta</taxon>
        <taxon>Magnoliopsida</taxon>
        <taxon>Liliopsida</taxon>
        <taxon>Asparagales</taxon>
        <taxon>Orchidaceae</taxon>
        <taxon>Epidendroideae</taxon>
        <taxon>Malaxideae</taxon>
        <taxon>Dendrobiinae</taxon>
        <taxon>Dendrobium</taxon>
    </lineage>
</organism>